<dbReference type="EMBL" id="CAUOFW020008671">
    <property type="protein sequence ID" value="CAK9183542.1"/>
    <property type="molecule type" value="Genomic_DNA"/>
</dbReference>
<feature type="region of interest" description="Disordered" evidence="1">
    <location>
        <begin position="1"/>
        <end position="22"/>
    </location>
</feature>
<dbReference type="AlphaFoldDB" id="A0ABC8UR45"/>
<name>A0ABC8UR45_9AQUA</name>
<dbReference type="Proteomes" id="UP001642360">
    <property type="component" value="Unassembled WGS sequence"/>
</dbReference>
<organism evidence="2 3">
    <name type="scientific">Ilex paraguariensis</name>
    <name type="common">yerba mate</name>
    <dbReference type="NCBI Taxonomy" id="185542"/>
    <lineage>
        <taxon>Eukaryota</taxon>
        <taxon>Viridiplantae</taxon>
        <taxon>Streptophyta</taxon>
        <taxon>Embryophyta</taxon>
        <taxon>Tracheophyta</taxon>
        <taxon>Spermatophyta</taxon>
        <taxon>Magnoliopsida</taxon>
        <taxon>eudicotyledons</taxon>
        <taxon>Gunneridae</taxon>
        <taxon>Pentapetalae</taxon>
        <taxon>asterids</taxon>
        <taxon>campanulids</taxon>
        <taxon>Aquifoliales</taxon>
        <taxon>Aquifoliaceae</taxon>
        <taxon>Ilex</taxon>
    </lineage>
</organism>
<gene>
    <name evidence="2" type="ORF">ILEXP_LOCUS53814</name>
</gene>
<accession>A0ABC8UR45</accession>
<protein>
    <submittedName>
        <fullName evidence="2">Uncharacterized protein</fullName>
    </submittedName>
</protein>
<evidence type="ECO:0000313" key="3">
    <source>
        <dbReference type="Proteomes" id="UP001642360"/>
    </source>
</evidence>
<keyword evidence="3" id="KW-1185">Reference proteome</keyword>
<evidence type="ECO:0000256" key="1">
    <source>
        <dbReference type="SAM" id="MobiDB-lite"/>
    </source>
</evidence>
<evidence type="ECO:0000313" key="2">
    <source>
        <dbReference type="EMBL" id="CAK9183542.1"/>
    </source>
</evidence>
<sequence length="66" mass="7168">TRLPTFEEAIRESSKSGASALEQEEDFRGCKVHLLTNQASSYEESAAPGLPLETCCCQTLCKFPTG</sequence>
<comment type="caution">
    <text evidence="2">The sequence shown here is derived from an EMBL/GenBank/DDBJ whole genome shotgun (WGS) entry which is preliminary data.</text>
</comment>
<feature type="non-terminal residue" evidence="2">
    <location>
        <position position="1"/>
    </location>
</feature>
<proteinExistence type="predicted"/>
<reference evidence="2 3" key="1">
    <citation type="submission" date="2024-02" db="EMBL/GenBank/DDBJ databases">
        <authorList>
            <person name="Vignale AGUSTIN F."/>
            <person name="Sosa J E."/>
            <person name="Modenutti C."/>
        </authorList>
    </citation>
    <scope>NUCLEOTIDE SEQUENCE [LARGE SCALE GENOMIC DNA]</scope>
</reference>